<feature type="transmembrane region" description="Helical" evidence="2">
    <location>
        <begin position="7"/>
        <end position="25"/>
    </location>
</feature>
<dbReference type="AlphaFoldDB" id="A0A399IWZ3"/>
<proteinExistence type="inferred from homology"/>
<dbReference type="GO" id="GO:0005886">
    <property type="term" value="C:plasma membrane"/>
    <property type="evidence" value="ECO:0007669"/>
    <property type="project" value="UniProtKB-UniRule"/>
</dbReference>
<dbReference type="RefSeq" id="WP_119365922.1">
    <property type="nucleotide sequence ID" value="NZ_JBLZIA010000005.1"/>
</dbReference>
<accession>A0A399IWZ3</accession>
<reference evidence="3" key="2">
    <citation type="submission" date="2019-12" db="EMBL/GenBank/DDBJ databases">
        <title>Microbes associate with the intestines of laboratory mice.</title>
        <authorList>
            <person name="Navarre W."/>
            <person name="Wong E."/>
        </authorList>
    </citation>
    <scope>NUCLEOTIDE SEQUENCE</scope>
    <source>
        <strain evidence="3">NM79_F5</strain>
    </source>
</reference>
<dbReference type="Gene3D" id="3.40.50.1110">
    <property type="entry name" value="SGNH hydrolase"/>
    <property type="match status" value="1"/>
</dbReference>
<dbReference type="EMBL" id="QXDJ01000001">
    <property type="protein sequence ID" value="RII36759.1"/>
    <property type="molecule type" value="Genomic_DNA"/>
</dbReference>
<keyword evidence="1 2" id="KW-0472">Membrane</keyword>
<dbReference type="PIRSF" id="PIRSF021438">
    <property type="entry name" value="DltD"/>
    <property type="match status" value="1"/>
</dbReference>
<dbReference type="Proteomes" id="UP000656077">
    <property type="component" value="Unassembled WGS sequence"/>
</dbReference>
<evidence type="ECO:0000313" key="4">
    <source>
        <dbReference type="EMBL" id="RII36759.1"/>
    </source>
</evidence>
<comment type="pathway">
    <text evidence="1">Cell wall biogenesis; lipoteichoic acid biosynthesis.</text>
</comment>
<evidence type="ECO:0000256" key="1">
    <source>
        <dbReference type="PIRNR" id="PIRNR021438"/>
    </source>
</evidence>
<evidence type="ECO:0000313" key="5">
    <source>
        <dbReference type="Proteomes" id="UP000265930"/>
    </source>
</evidence>
<dbReference type="InterPro" id="IPR006998">
    <property type="entry name" value="DltD"/>
</dbReference>
<evidence type="ECO:0000313" key="3">
    <source>
        <dbReference type="EMBL" id="MVX62984.1"/>
    </source>
</evidence>
<dbReference type="Proteomes" id="UP000265930">
    <property type="component" value="Unassembled WGS sequence"/>
</dbReference>
<comment type="caution">
    <text evidence="4">The sequence shown here is derived from an EMBL/GenBank/DDBJ whole genome shotgun (WGS) entry which is preliminary data.</text>
</comment>
<dbReference type="EMBL" id="WSRQ01000005">
    <property type="protein sequence ID" value="MVX62984.1"/>
    <property type="molecule type" value="Genomic_DNA"/>
</dbReference>
<comment type="similarity">
    <text evidence="1">Belongs to the DltD family.</text>
</comment>
<organism evidence="4 5">
    <name type="scientific">Clostridium chromiireducens</name>
    <dbReference type="NCBI Taxonomy" id="225345"/>
    <lineage>
        <taxon>Bacteria</taxon>
        <taxon>Bacillati</taxon>
        <taxon>Bacillota</taxon>
        <taxon>Clostridia</taxon>
        <taxon>Eubacteriales</taxon>
        <taxon>Clostridiaceae</taxon>
        <taxon>Clostridium</taxon>
    </lineage>
</organism>
<dbReference type="NCBIfam" id="TIGR04092">
    <property type="entry name" value="LTA_DltD"/>
    <property type="match status" value="1"/>
</dbReference>
<keyword evidence="1" id="KW-1003">Cell membrane</keyword>
<evidence type="ECO:0000256" key="2">
    <source>
        <dbReference type="SAM" id="Phobius"/>
    </source>
</evidence>
<gene>
    <name evidence="4" type="primary">dltD</name>
    <name evidence="4" type="ORF">D2A34_05075</name>
    <name evidence="3" type="ORF">GKZ28_04605</name>
</gene>
<dbReference type="UniPathway" id="UPA00556"/>
<keyword evidence="2" id="KW-0812">Transmembrane</keyword>
<dbReference type="SUPFAM" id="SSF52266">
    <property type="entry name" value="SGNH hydrolase"/>
    <property type="match status" value="1"/>
</dbReference>
<sequence length="395" mass="46176">MKKVLSILIPMIIAVFITTLINSVLDEKINVLIKEKDINLMGKKFSDNIKDKSSLDKKLLSDAGDLFMLGSSEMGVDVPQNPLKLFPFKGAEYNFSCFGRAYSQNLQQAAYLGGGDIKDKQKVVYILSIQWFEDKNAVEPYNFAVNFSETQFYAFLNNSKISKENKEYYAKRVYDFLTKAKKYPAEAYYAKLYLDSGVFANIQKAAFEPYYIAKKYLLNIQDKALIYNELKDLPNKKDGQTLREIDWNKEYAKIDEENNKIISTNQFNLNDEYYNKNLKEEIDKHRGESKSENLMESKEMDDYKFFLSVCKDLNIAPYIVLPPVNGWYYDYVELTKDKRDEYYKTVKNIAGENGFDVLDLHEYDYKKQFLTDAKHLGKEGWLKVSEEIYKHFNKQ</sequence>
<dbReference type="PANTHER" id="PTHR40039">
    <property type="entry name" value="PROTEIN DLTD"/>
    <property type="match status" value="1"/>
</dbReference>
<reference evidence="4 5" key="1">
    <citation type="submission" date="2018-08" db="EMBL/GenBank/DDBJ databases">
        <title>Genome of Clostridium chromiireducens C1, DSM12136.</title>
        <authorList>
            <person name="Xing M."/>
            <person name="Wei Y."/>
            <person name="Ang E.L."/>
            <person name="Zhao H."/>
            <person name="Zhang Y."/>
        </authorList>
    </citation>
    <scope>NUCLEOTIDE SEQUENCE [LARGE SCALE GENOMIC DNA]</scope>
    <source>
        <strain evidence="4 5">C1</strain>
    </source>
</reference>
<dbReference type="GO" id="GO:0070395">
    <property type="term" value="P:lipoteichoic acid biosynthetic process"/>
    <property type="evidence" value="ECO:0007669"/>
    <property type="project" value="UniProtKB-UniRule"/>
</dbReference>
<dbReference type="PANTHER" id="PTHR40039:SF1">
    <property type="entry name" value="PROTEIN DLTD"/>
    <property type="match status" value="1"/>
</dbReference>
<protein>
    <recommendedName>
        <fullName evidence="1">Protein DltD</fullName>
    </recommendedName>
</protein>
<dbReference type="InterPro" id="IPR036514">
    <property type="entry name" value="SGNH_hydro_sf"/>
</dbReference>
<dbReference type="Pfam" id="PF04914">
    <property type="entry name" value="DltD"/>
    <property type="match status" value="1"/>
</dbReference>
<dbReference type="InterPro" id="IPR023896">
    <property type="entry name" value="LTA_DltD"/>
</dbReference>
<name>A0A399IWZ3_9CLOT</name>
<keyword evidence="2" id="KW-1133">Transmembrane helix</keyword>